<feature type="compositionally biased region" description="Low complexity" evidence="8">
    <location>
        <begin position="1212"/>
        <end position="1224"/>
    </location>
</feature>
<dbReference type="InterPro" id="IPR000219">
    <property type="entry name" value="DH_dom"/>
</dbReference>
<dbReference type="PROSITE" id="PS50835">
    <property type="entry name" value="IG_LIKE"/>
    <property type="match status" value="4"/>
</dbReference>
<dbReference type="Pfam" id="PF22697">
    <property type="entry name" value="SOS1_NGEF_PH"/>
    <property type="match status" value="1"/>
</dbReference>
<dbReference type="SUPFAM" id="SSF50729">
    <property type="entry name" value="PH domain-like"/>
    <property type="match status" value="1"/>
</dbReference>
<dbReference type="PROSITE" id="PS50003">
    <property type="entry name" value="PH_DOMAIN"/>
    <property type="match status" value="1"/>
</dbReference>
<feature type="domain" description="SH3" evidence="9">
    <location>
        <begin position="395"/>
        <end position="462"/>
    </location>
</feature>
<evidence type="ECO:0000256" key="3">
    <source>
        <dbReference type="ARBA" id="ARBA00022443"/>
    </source>
</evidence>
<keyword evidence="14" id="KW-1185">Reference proteome</keyword>
<evidence type="ECO:0000259" key="11">
    <source>
        <dbReference type="PROSITE" id="PS50010"/>
    </source>
</evidence>
<comment type="subcellular location">
    <subcellularLocation>
        <location evidence="1">Cytoplasm</location>
    </subcellularLocation>
</comment>
<gene>
    <name evidence="13" type="ORF">SKAU_G00386200</name>
</gene>
<feature type="region of interest" description="Disordered" evidence="8">
    <location>
        <begin position="1346"/>
        <end position="1379"/>
    </location>
</feature>
<dbReference type="FunFam" id="2.60.40.10:FF:000032">
    <property type="entry name" value="palladin isoform X1"/>
    <property type="match status" value="1"/>
</dbReference>
<dbReference type="GO" id="GO:0030018">
    <property type="term" value="C:Z disc"/>
    <property type="evidence" value="ECO:0007669"/>
    <property type="project" value="TreeGrafter"/>
</dbReference>
<feature type="domain" description="PH" evidence="10">
    <location>
        <begin position="689"/>
        <end position="798"/>
    </location>
</feature>
<evidence type="ECO:0000256" key="5">
    <source>
        <dbReference type="ARBA" id="ARBA00023157"/>
    </source>
</evidence>
<dbReference type="InterPro" id="IPR007110">
    <property type="entry name" value="Ig-like_dom"/>
</dbReference>
<dbReference type="Gene3D" id="2.60.40.10">
    <property type="entry name" value="Immunoglobulins"/>
    <property type="match status" value="4"/>
</dbReference>
<name>A0A9Q1EEM4_SYNKA</name>
<dbReference type="Gene3D" id="1.20.900.10">
    <property type="entry name" value="Dbl homology (DH) domain"/>
    <property type="match status" value="1"/>
</dbReference>
<evidence type="ECO:0008006" key="15">
    <source>
        <dbReference type="Google" id="ProtNLM"/>
    </source>
</evidence>
<proteinExistence type="inferred from homology"/>
<feature type="region of interest" description="Disordered" evidence="8">
    <location>
        <begin position="1118"/>
        <end position="1158"/>
    </location>
</feature>
<dbReference type="InterPro" id="IPR035899">
    <property type="entry name" value="DBL_dom_sf"/>
</dbReference>
<dbReference type="SMART" id="SM00233">
    <property type="entry name" value="PH"/>
    <property type="match status" value="1"/>
</dbReference>
<dbReference type="InterPro" id="IPR011993">
    <property type="entry name" value="PH-like_dom_sf"/>
</dbReference>
<feature type="region of interest" description="Disordered" evidence="8">
    <location>
        <begin position="1032"/>
        <end position="1072"/>
    </location>
</feature>
<dbReference type="Proteomes" id="UP001152622">
    <property type="component" value="Chromosome 19"/>
</dbReference>
<evidence type="ECO:0000256" key="2">
    <source>
        <dbReference type="ARBA" id="ARBA00006692"/>
    </source>
</evidence>
<dbReference type="PANTHER" id="PTHR47633">
    <property type="entry name" value="IMMUNOGLOBULIN"/>
    <property type="match status" value="1"/>
</dbReference>
<feature type="region of interest" description="Disordered" evidence="8">
    <location>
        <begin position="350"/>
        <end position="391"/>
    </location>
</feature>
<dbReference type="PROSITE" id="PS50010">
    <property type="entry name" value="DH_2"/>
    <property type="match status" value="1"/>
</dbReference>
<feature type="domain" description="Ig-like" evidence="12">
    <location>
        <begin position="181"/>
        <end position="277"/>
    </location>
</feature>
<evidence type="ECO:0000259" key="12">
    <source>
        <dbReference type="PROSITE" id="PS50835"/>
    </source>
</evidence>
<evidence type="ECO:0000256" key="7">
    <source>
        <dbReference type="PROSITE-ProRule" id="PRU00192"/>
    </source>
</evidence>
<dbReference type="InterPro" id="IPR001452">
    <property type="entry name" value="SH3_domain"/>
</dbReference>
<reference evidence="13" key="1">
    <citation type="journal article" date="2023" name="Science">
        <title>Genome structures resolve the early diversification of teleost fishes.</title>
        <authorList>
            <person name="Parey E."/>
            <person name="Louis A."/>
            <person name="Montfort J."/>
            <person name="Bouchez O."/>
            <person name="Roques C."/>
            <person name="Iampietro C."/>
            <person name="Lluch J."/>
            <person name="Castinel A."/>
            <person name="Donnadieu C."/>
            <person name="Desvignes T."/>
            <person name="Floi Bucao C."/>
            <person name="Jouanno E."/>
            <person name="Wen M."/>
            <person name="Mejri S."/>
            <person name="Dirks R."/>
            <person name="Jansen H."/>
            <person name="Henkel C."/>
            <person name="Chen W.J."/>
            <person name="Zahm M."/>
            <person name="Cabau C."/>
            <person name="Klopp C."/>
            <person name="Thompson A.W."/>
            <person name="Robinson-Rechavi M."/>
            <person name="Braasch I."/>
            <person name="Lecointre G."/>
            <person name="Bobe J."/>
            <person name="Postlethwait J.H."/>
            <person name="Berthelot C."/>
            <person name="Roest Crollius H."/>
            <person name="Guiguen Y."/>
        </authorList>
    </citation>
    <scope>NUCLEOTIDE SEQUENCE</scope>
    <source>
        <strain evidence="13">WJC10195</strain>
    </source>
</reference>
<dbReference type="InterPro" id="IPR003599">
    <property type="entry name" value="Ig_sub"/>
</dbReference>
<keyword evidence="3 7" id="KW-0728">SH3 domain</keyword>
<organism evidence="13 14">
    <name type="scientific">Synaphobranchus kaupii</name>
    <name type="common">Kaup's arrowtooth eel</name>
    <dbReference type="NCBI Taxonomy" id="118154"/>
    <lineage>
        <taxon>Eukaryota</taxon>
        <taxon>Metazoa</taxon>
        <taxon>Chordata</taxon>
        <taxon>Craniata</taxon>
        <taxon>Vertebrata</taxon>
        <taxon>Euteleostomi</taxon>
        <taxon>Actinopterygii</taxon>
        <taxon>Neopterygii</taxon>
        <taxon>Teleostei</taxon>
        <taxon>Anguilliformes</taxon>
        <taxon>Synaphobranchidae</taxon>
        <taxon>Synaphobranchus</taxon>
    </lineage>
</organism>
<dbReference type="CDD" id="cd13239">
    <property type="entry name" value="PH_Obscurin"/>
    <property type="match status" value="1"/>
</dbReference>
<keyword evidence="6" id="KW-0393">Immunoglobulin domain</keyword>
<dbReference type="FunFam" id="2.60.40.10:FF:000773">
    <property type="entry name" value="obscurin isoform X4"/>
    <property type="match status" value="1"/>
</dbReference>
<dbReference type="SUPFAM" id="SSF48065">
    <property type="entry name" value="DBL homology domain (DH-domain)"/>
    <property type="match status" value="1"/>
</dbReference>
<dbReference type="FunFam" id="2.60.40.10:FF:000866">
    <property type="entry name" value="Obscurin, cytoskeletal calmodulin and titin-interacting RhoGEF"/>
    <property type="match status" value="1"/>
</dbReference>
<dbReference type="EMBL" id="JAINUF010000019">
    <property type="protein sequence ID" value="KAJ8337400.1"/>
    <property type="molecule type" value="Genomic_DNA"/>
</dbReference>
<dbReference type="InterPro" id="IPR036179">
    <property type="entry name" value="Ig-like_dom_sf"/>
</dbReference>
<evidence type="ECO:0000259" key="10">
    <source>
        <dbReference type="PROSITE" id="PS50003"/>
    </source>
</evidence>
<dbReference type="SMART" id="SM00409">
    <property type="entry name" value="IG"/>
    <property type="match status" value="4"/>
</dbReference>
<evidence type="ECO:0000313" key="14">
    <source>
        <dbReference type="Proteomes" id="UP001152622"/>
    </source>
</evidence>
<evidence type="ECO:0000256" key="8">
    <source>
        <dbReference type="SAM" id="MobiDB-lite"/>
    </source>
</evidence>
<dbReference type="GO" id="GO:0005085">
    <property type="term" value="F:guanyl-nucleotide exchange factor activity"/>
    <property type="evidence" value="ECO:0007669"/>
    <property type="project" value="InterPro"/>
</dbReference>
<dbReference type="InterPro" id="IPR003598">
    <property type="entry name" value="Ig_sub2"/>
</dbReference>
<keyword evidence="4" id="KW-0963">Cytoplasm</keyword>
<dbReference type="FunFam" id="2.60.40.10:FF:000380">
    <property type="entry name" value="obscurin isoform X3"/>
    <property type="match status" value="1"/>
</dbReference>
<accession>A0A9Q1EEM4</accession>
<comment type="similarity">
    <text evidence="2">Belongs to the protein kinase superfamily. CAMK Ser/Thr protein kinase family.</text>
</comment>
<dbReference type="FunFam" id="1.20.900.10:FF:000027">
    <property type="entry name" value="Obscurin, cytoskeletal calmodulin and titin-interacting RhoGEF"/>
    <property type="match status" value="1"/>
</dbReference>
<evidence type="ECO:0000256" key="6">
    <source>
        <dbReference type="ARBA" id="ARBA00023319"/>
    </source>
</evidence>
<feature type="domain" description="Ig-like" evidence="12">
    <location>
        <begin position="808"/>
        <end position="897"/>
    </location>
</feature>
<dbReference type="InterPro" id="IPR001849">
    <property type="entry name" value="PH_domain"/>
</dbReference>
<evidence type="ECO:0000259" key="9">
    <source>
        <dbReference type="PROSITE" id="PS50002"/>
    </source>
</evidence>
<evidence type="ECO:0000313" key="13">
    <source>
        <dbReference type="EMBL" id="KAJ8337400.1"/>
    </source>
</evidence>
<dbReference type="InterPro" id="IPR013098">
    <property type="entry name" value="Ig_I-set"/>
</dbReference>
<feature type="compositionally biased region" description="Low complexity" evidence="8">
    <location>
        <begin position="1045"/>
        <end position="1056"/>
    </location>
</feature>
<dbReference type="SMART" id="SM00325">
    <property type="entry name" value="RhoGEF"/>
    <property type="match status" value="1"/>
</dbReference>
<dbReference type="Gene3D" id="2.30.29.30">
    <property type="entry name" value="Pleckstrin-homology domain (PH domain)/Phosphotyrosine-binding domain (PTB)"/>
    <property type="match status" value="1"/>
</dbReference>
<dbReference type="CDD" id="cd20971">
    <property type="entry name" value="IgI_1_Titin-A168_like"/>
    <property type="match status" value="1"/>
</dbReference>
<keyword evidence="5" id="KW-1015">Disulfide bond</keyword>
<protein>
    <recommendedName>
        <fullName evidence="15">Obscurin</fullName>
    </recommendedName>
</protein>
<dbReference type="InterPro" id="IPR055251">
    <property type="entry name" value="SOS1_NGEF_PH"/>
</dbReference>
<evidence type="ECO:0000256" key="1">
    <source>
        <dbReference type="ARBA" id="ARBA00004496"/>
    </source>
</evidence>
<dbReference type="InterPro" id="IPR013783">
    <property type="entry name" value="Ig-like_fold"/>
</dbReference>
<evidence type="ECO:0000256" key="4">
    <source>
        <dbReference type="ARBA" id="ARBA00022490"/>
    </source>
</evidence>
<dbReference type="SMART" id="SM00408">
    <property type="entry name" value="IGc2"/>
    <property type="match status" value="4"/>
</dbReference>
<dbReference type="PROSITE" id="PS50002">
    <property type="entry name" value="SH3"/>
    <property type="match status" value="1"/>
</dbReference>
<dbReference type="SUPFAM" id="SSF48726">
    <property type="entry name" value="Immunoglobulin"/>
    <property type="match status" value="4"/>
</dbReference>
<dbReference type="Pfam" id="PF07679">
    <property type="entry name" value="I-set"/>
    <property type="match status" value="4"/>
</dbReference>
<dbReference type="GO" id="GO:0004672">
    <property type="term" value="F:protein kinase activity"/>
    <property type="evidence" value="ECO:0007669"/>
    <property type="project" value="TreeGrafter"/>
</dbReference>
<sequence>MGVYRCMAENNSGIASTKAELRVDLSCSSDYDTAADATETSSYISAKGYISRETEAFESVTEEEQLPQVLDELHDVHVSPGAPIAKMQVKVKGFPRPRVYWFKDGQPLRPSDRVLVSEEKGLHSLEILAVTRDDTGEYSSYISNAAGSAYSSARLIVLGPGERMPDDAGKVKGAKELLIPPRFLERFPNRKVKKGASITLSVKVEGSPLPLITWLKEESPEDVLWIKPDTPGYKVAGSDRQHSLILMDVGKQHTGTYTCIATNRAGQSICTAHLEVDDVAQVEIRVEEQKSKALQEVLGITISPPEDEARVQGEGRSPSTFLGQVGTEEFLMKLTSQITEMVSAKISQASLRVPGADSDDETKTPSASPHHGRSRPSSLIVDSSSESDDDEARGEMFDIFVATADYSPTGANLETIALKEGQYVELLDSAHPLKWLVRTKPTKTTPSRQGWVSPAYLDKKLKVSPDSGEASEVGGEQVSESEYKKRLSQLIQEMISSEAEFVKELEFFVSHHVKHVESSSDAPSYVSGQKEAIFRNIEDIKTFHSSCLLPSLGECDTDDDVALRFLRNVEGFEKYLQYLVGQPLAEATMGDKGVHQYFKEYTEKDLANVDPSEGPVLSANAYLQKPLERIQRYKALFKELIRNKARNGQNCCLLEEAYSIISSLPQRSDNTHHVSLIENYPATLEALGEPIRQGPFTVWEGAPGIRTSSRGHHRHAFLFKNYVIICKLKRETNTDTQTYVFKNMMKLNNIDVNETVEGDDRAFEIWHEREDSVRKYTLQARTVIIKNSWLRELRDLQQRYSLPAWSPPDFDEVLADCTAELGQTVKLACKVTGTPKPVVTWYKDGRAVEADPHHIIIEDPDGSCTLILDNMTADDSGQYMCFATSTAGNASTLGKITVQVPPRFVNKLRTATFIPGEDAQFTCTIQSAPNPKIRWFKEGKLLTDQAKYQMYSESRSGVVVLVIKNPTERDLGRYECELSNRLGSTRSAAELCPQSAMATTGDQAITIEVTEQETKVPKKTIIIEETITTVVKNTRMKHRMPAGLSPSRTPTPESSSAGTRQRRPVSRSYQEAAKKPIVPTLFVTESAGATGTTVRLGEKKPKWVEVEEIIEYKVNKTPKVPRRGGISPRRTRRDDPNTNNSNNKLVEQADAGACTRGDGFSNVQPLSWEDEHVTLAEPEGTLEDAAENRIYLREAVLTTAAAVGQTLVFSFQSPESSSGSPEQVATPVDRDELSSPEEEMVIIEEPDDDDLDRRDLKILTREGRALTLEDLEDYVPGEGETYMCPEHAGRPSADKPCEIAVLQREINEPTVGKPVLLNLGRPVAPKPRPGFFSRFKEHLSSSLFASSAHPREEREVPIRVSGTHSLRRPAGAATTVSCESQAKLEVKPSYSQEVQRSIDGGQQSFKTEVSARTFSYAPVGESVTLQINKKDKYQPSKP</sequence>
<dbReference type="CDD" id="cd12025">
    <property type="entry name" value="SH3_Obscurin_like"/>
    <property type="match status" value="1"/>
</dbReference>
<dbReference type="FunFam" id="2.30.29.30:FF:000197">
    <property type="entry name" value="obscurin isoform X5"/>
    <property type="match status" value="1"/>
</dbReference>
<dbReference type="SUPFAM" id="SSF50044">
    <property type="entry name" value="SH3-domain"/>
    <property type="match status" value="1"/>
</dbReference>
<dbReference type="OrthoDB" id="10072266at2759"/>
<feature type="domain" description="Ig-like" evidence="12">
    <location>
        <begin position="67"/>
        <end position="156"/>
    </location>
</feature>
<feature type="domain" description="Ig-like" evidence="12">
    <location>
        <begin position="902"/>
        <end position="992"/>
    </location>
</feature>
<dbReference type="Pfam" id="PF00621">
    <property type="entry name" value="RhoGEF"/>
    <property type="match status" value="1"/>
</dbReference>
<dbReference type="Gene3D" id="2.30.30.40">
    <property type="entry name" value="SH3 Domains"/>
    <property type="match status" value="1"/>
</dbReference>
<feature type="domain" description="DH" evidence="11">
    <location>
        <begin position="486"/>
        <end position="671"/>
    </location>
</feature>
<dbReference type="InterPro" id="IPR035526">
    <property type="entry name" value="Obscurin_SH3"/>
</dbReference>
<feature type="region of interest" description="Disordered" evidence="8">
    <location>
        <begin position="1212"/>
        <end position="1236"/>
    </location>
</feature>
<dbReference type="InterPro" id="IPR036028">
    <property type="entry name" value="SH3-like_dom_sf"/>
</dbReference>
<dbReference type="PANTHER" id="PTHR47633:SF4">
    <property type="entry name" value="MYOPALLADIN ISOFORM X1"/>
    <property type="match status" value="1"/>
</dbReference>
<comment type="caution">
    <text evidence="13">The sequence shown here is derived from an EMBL/GenBank/DDBJ whole genome shotgun (WGS) entry which is preliminary data.</text>
</comment>